<keyword evidence="1" id="KW-0472">Membrane</keyword>
<feature type="transmembrane region" description="Helical" evidence="1">
    <location>
        <begin position="49"/>
        <end position="69"/>
    </location>
</feature>
<gene>
    <name evidence="2" type="ORF">UFOPK2370_00456</name>
</gene>
<protein>
    <submittedName>
        <fullName evidence="2">Unannotated protein</fullName>
    </submittedName>
</protein>
<proteinExistence type="predicted"/>
<sequence>MIKNNSWAMIATVALVGALASMIGFFNSKNCVAAQAEGWTSCSAISEQQGFLFWGLLAVSAFGFGVSIARRVKKKDR</sequence>
<reference evidence="2" key="1">
    <citation type="submission" date="2020-05" db="EMBL/GenBank/DDBJ databases">
        <authorList>
            <person name="Chiriac C."/>
            <person name="Salcher M."/>
            <person name="Ghai R."/>
            <person name="Kavagutti S V."/>
        </authorList>
    </citation>
    <scope>NUCLEOTIDE SEQUENCE</scope>
</reference>
<keyword evidence="1" id="KW-0812">Transmembrane</keyword>
<accession>A0A6J6NFG4</accession>
<organism evidence="2">
    <name type="scientific">freshwater metagenome</name>
    <dbReference type="NCBI Taxonomy" id="449393"/>
    <lineage>
        <taxon>unclassified sequences</taxon>
        <taxon>metagenomes</taxon>
        <taxon>ecological metagenomes</taxon>
    </lineage>
</organism>
<keyword evidence="1" id="KW-1133">Transmembrane helix</keyword>
<dbReference type="EMBL" id="CAEZXK010000008">
    <property type="protein sequence ID" value="CAB4683263.1"/>
    <property type="molecule type" value="Genomic_DNA"/>
</dbReference>
<evidence type="ECO:0000256" key="1">
    <source>
        <dbReference type="SAM" id="Phobius"/>
    </source>
</evidence>
<evidence type="ECO:0000313" key="2">
    <source>
        <dbReference type="EMBL" id="CAB4683263.1"/>
    </source>
</evidence>
<dbReference type="AlphaFoldDB" id="A0A6J6NFG4"/>
<name>A0A6J6NFG4_9ZZZZ</name>